<gene>
    <name evidence="1" type="ORF">CEXT_49801</name>
</gene>
<evidence type="ECO:0000313" key="2">
    <source>
        <dbReference type="Proteomes" id="UP001054945"/>
    </source>
</evidence>
<comment type="caution">
    <text evidence="1">The sequence shown here is derived from an EMBL/GenBank/DDBJ whole genome shotgun (WGS) entry which is preliminary data.</text>
</comment>
<organism evidence="1 2">
    <name type="scientific">Caerostris extrusa</name>
    <name type="common">Bark spider</name>
    <name type="synonym">Caerostris bankana</name>
    <dbReference type="NCBI Taxonomy" id="172846"/>
    <lineage>
        <taxon>Eukaryota</taxon>
        <taxon>Metazoa</taxon>
        <taxon>Ecdysozoa</taxon>
        <taxon>Arthropoda</taxon>
        <taxon>Chelicerata</taxon>
        <taxon>Arachnida</taxon>
        <taxon>Araneae</taxon>
        <taxon>Araneomorphae</taxon>
        <taxon>Entelegynae</taxon>
        <taxon>Araneoidea</taxon>
        <taxon>Araneidae</taxon>
        <taxon>Caerostris</taxon>
    </lineage>
</organism>
<dbReference type="Proteomes" id="UP001054945">
    <property type="component" value="Unassembled WGS sequence"/>
</dbReference>
<protein>
    <submittedName>
        <fullName evidence="1">Uncharacterized protein</fullName>
    </submittedName>
</protein>
<evidence type="ECO:0000313" key="1">
    <source>
        <dbReference type="EMBL" id="GIX82338.1"/>
    </source>
</evidence>
<dbReference type="AlphaFoldDB" id="A0AAV4NEP5"/>
<name>A0AAV4NEP5_CAEEX</name>
<accession>A0AAV4NEP5</accession>
<sequence length="87" mass="10143">MRKGVGGAWYARELIGRANESCPRDVIFHRSRGWHERESNRNEITLNAKIFIYRLLCPRKQRGGADLPLANSLSRNFIRSEFQPNRS</sequence>
<reference evidence="1 2" key="1">
    <citation type="submission" date="2021-06" db="EMBL/GenBank/DDBJ databases">
        <title>Caerostris extrusa draft genome.</title>
        <authorList>
            <person name="Kono N."/>
            <person name="Arakawa K."/>
        </authorList>
    </citation>
    <scope>NUCLEOTIDE SEQUENCE [LARGE SCALE GENOMIC DNA]</scope>
</reference>
<keyword evidence="2" id="KW-1185">Reference proteome</keyword>
<dbReference type="EMBL" id="BPLR01003227">
    <property type="protein sequence ID" value="GIX82338.1"/>
    <property type="molecule type" value="Genomic_DNA"/>
</dbReference>
<proteinExistence type="predicted"/>